<feature type="transmembrane region" description="Helical" evidence="1">
    <location>
        <begin position="105"/>
        <end position="127"/>
    </location>
</feature>
<protein>
    <submittedName>
        <fullName evidence="2">Uncharacterized protein</fullName>
    </submittedName>
</protein>
<name>A0A953NCN3_9BURK</name>
<keyword evidence="1" id="KW-0812">Transmembrane</keyword>
<sequence>MSEYIAVALTFSFSLFIACSFVFVISGVYLFLFKIKEANQLYKHPYLREKNFNQFTISIRLTIVLDYFLRTLFSRTNLWFAKNANQLLSHVDPKELPMSVRWPIVGLWGSCIIGLVSMVTLWATLILGSK</sequence>
<dbReference type="Proteomes" id="UP000739565">
    <property type="component" value="Unassembled WGS sequence"/>
</dbReference>
<feature type="transmembrane region" description="Helical" evidence="1">
    <location>
        <begin position="6"/>
        <end position="32"/>
    </location>
</feature>
<keyword evidence="3" id="KW-1185">Reference proteome</keyword>
<gene>
    <name evidence="2" type="ORF">KZZ10_14790</name>
</gene>
<keyword evidence="1" id="KW-1133">Transmembrane helix</keyword>
<proteinExistence type="predicted"/>
<evidence type="ECO:0000313" key="3">
    <source>
        <dbReference type="Proteomes" id="UP000739565"/>
    </source>
</evidence>
<accession>A0A953NCN3</accession>
<comment type="caution">
    <text evidence="2">The sequence shown here is derived from an EMBL/GenBank/DDBJ whole genome shotgun (WGS) entry which is preliminary data.</text>
</comment>
<dbReference type="EMBL" id="JAHXRI010000025">
    <property type="protein sequence ID" value="MBZ1351908.1"/>
    <property type="molecule type" value="Genomic_DNA"/>
</dbReference>
<dbReference type="RefSeq" id="WP_259662318.1">
    <property type="nucleotide sequence ID" value="NZ_JAHXRI010000025.1"/>
</dbReference>
<reference evidence="2" key="1">
    <citation type="submission" date="2021-07" db="EMBL/GenBank/DDBJ databases">
        <title>New genus and species of the family Alcaligenaceae.</title>
        <authorList>
            <person name="Hahn M.W."/>
        </authorList>
    </citation>
    <scope>NUCLEOTIDE SEQUENCE</scope>
    <source>
        <strain evidence="2">LF4-65</strain>
    </source>
</reference>
<keyword evidence="1" id="KW-0472">Membrane</keyword>
<organism evidence="2 3">
    <name type="scientific">Zwartia hollandica</name>
    <dbReference type="NCBI Taxonomy" id="324606"/>
    <lineage>
        <taxon>Bacteria</taxon>
        <taxon>Pseudomonadati</taxon>
        <taxon>Pseudomonadota</taxon>
        <taxon>Betaproteobacteria</taxon>
        <taxon>Burkholderiales</taxon>
        <taxon>Alcaligenaceae</taxon>
        <taxon>Zwartia</taxon>
    </lineage>
</organism>
<evidence type="ECO:0000256" key="1">
    <source>
        <dbReference type="SAM" id="Phobius"/>
    </source>
</evidence>
<evidence type="ECO:0000313" key="2">
    <source>
        <dbReference type="EMBL" id="MBZ1351908.1"/>
    </source>
</evidence>
<dbReference type="AlphaFoldDB" id="A0A953NCN3"/>